<comment type="caution">
    <text evidence="2">The sequence shown here is derived from an EMBL/GenBank/DDBJ whole genome shotgun (WGS) entry which is preliminary data.</text>
</comment>
<evidence type="ECO:0000259" key="1">
    <source>
        <dbReference type="PROSITE" id="PS50206"/>
    </source>
</evidence>
<evidence type="ECO:0000313" key="2">
    <source>
        <dbReference type="EMBL" id="PWI57218.1"/>
    </source>
</evidence>
<protein>
    <recommendedName>
        <fullName evidence="1">Rhodanese domain-containing protein</fullName>
    </recommendedName>
</protein>
<dbReference type="InterPro" id="IPR001763">
    <property type="entry name" value="Rhodanese-like_dom"/>
</dbReference>
<keyword evidence="3" id="KW-1185">Reference proteome</keyword>
<feature type="domain" description="Rhodanese" evidence="1">
    <location>
        <begin position="43"/>
        <end position="128"/>
    </location>
</feature>
<dbReference type="Proteomes" id="UP000245380">
    <property type="component" value="Unassembled WGS sequence"/>
</dbReference>
<dbReference type="RefSeq" id="WP_109430960.1">
    <property type="nucleotide sequence ID" value="NZ_MPDK01000016.1"/>
</dbReference>
<dbReference type="SUPFAM" id="SSF52821">
    <property type="entry name" value="Rhodanese/Cell cycle control phosphatase"/>
    <property type="match status" value="1"/>
</dbReference>
<evidence type="ECO:0000313" key="3">
    <source>
        <dbReference type="Proteomes" id="UP000245380"/>
    </source>
</evidence>
<dbReference type="InterPro" id="IPR036873">
    <property type="entry name" value="Rhodanese-like_dom_sf"/>
</dbReference>
<sequence>MNTTTLILLIIAVFLVVYTFTKRKAGVGVRSISTSQLEEALKSKEGKTFLDVREPGEYKSGHVPGMKNIPLSQLSRRLNEIPKGSEIYLMCRSGHRSVQAARILKGAGYENIINVAGGITAWRGPVKK</sequence>
<dbReference type="EMBL" id="MPDK01000016">
    <property type="protein sequence ID" value="PWI57218.1"/>
    <property type="molecule type" value="Genomic_DNA"/>
</dbReference>
<dbReference type="OrthoDB" id="9800872at2"/>
<dbReference type="AlphaFoldDB" id="A0A2U3D7G7"/>
<gene>
    <name evidence="2" type="ORF">BM613_09505</name>
</gene>
<organism evidence="2 3">
    <name type="scientific">Sulfoacidibacillus thermotolerans</name>
    <name type="common">Acidibacillus sulfuroxidans</name>
    <dbReference type="NCBI Taxonomy" id="1765684"/>
    <lineage>
        <taxon>Bacteria</taxon>
        <taxon>Bacillati</taxon>
        <taxon>Bacillota</taxon>
        <taxon>Bacilli</taxon>
        <taxon>Bacillales</taxon>
        <taxon>Alicyclobacillaceae</taxon>
        <taxon>Sulfoacidibacillus</taxon>
    </lineage>
</organism>
<dbReference type="PANTHER" id="PTHR43031">
    <property type="entry name" value="FAD-DEPENDENT OXIDOREDUCTASE"/>
    <property type="match status" value="1"/>
</dbReference>
<dbReference type="PROSITE" id="PS50206">
    <property type="entry name" value="RHODANESE_3"/>
    <property type="match status" value="1"/>
</dbReference>
<proteinExistence type="predicted"/>
<dbReference type="SMART" id="SM00450">
    <property type="entry name" value="RHOD"/>
    <property type="match status" value="1"/>
</dbReference>
<accession>A0A2U3D7G7</accession>
<reference evidence="2 3" key="1">
    <citation type="submission" date="2016-11" db="EMBL/GenBank/DDBJ databases">
        <title>Comparative genomics of Acidibacillus ferroxidans species.</title>
        <authorList>
            <person name="Oliveira G."/>
            <person name="Nunes G."/>
            <person name="Oliveira R."/>
            <person name="Araujo F."/>
            <person name="Salim A."/>
            <person name="Scholte L."/>
            <person name="Morais D."/>
            <person name="Nancucheo I."/>
            <person name="Johnson D.B."/>
            <person name="Grail B."/>
            <person name="Bittencourt J."/>
            <person name="Valadares R."/>
        </authorList>
    </citation>
    <scope>NUCLEOTIDE SEQUENCE [LARGE SCALE GENOMIC DNA]</scope>
    <source>
        <strain evidence="2 3">Y002</strain>
    </source>
</reference>
<dbReference type="InterPro" id="IPR050229">
    <property type="entry name" value="GlpE_sulfurtransferase"/>
</dbReference>
<dbReference type="CDD" id="cd00158">
    <property type="entry name" value="RHOD"/>
    <property type="match status" value="1"/>
</dbReference>
<dbReference type="Pfam" id="PF00581">
    <property type="entry name" value="Rhodanese"/>
    <property type="match status" value="1"/>
</dbReference>
<dbReference type="Gene3D" id="3.40.250.10">
    <property type="entry name" value="Rhodanese-like domain"/>
    <property type="match status" value="1"/>
</dbReference>
<dbReference type="PANTHER" id="PTHR43031:SF1">
    <property type="entry name" value="PYRIDINE NUCLEOTIDE-DISULPHIDE OXIDOREDUCTASE"/>
    <property type="match status" value="1"/>
</dbReference>
<name>A0A2U3D7G7_SULT2</name>